<dbReference type="SUPFAM" id="SSF46915">
    <property type="entry name" value="Polynucleotide phosphorylase/guanosine pentaphosphate synthase (PNPase/GPSI), domain 3"/>
    <property type="match status" value="1"/>
</dbReference>
<dbReference type="InterPro" id="IPR020568">
    <property type="entry name" value="Ribosomal_Su5_D2-typ_SF"/>
</dbReference>
<dbReference type="Pfam" id="PF01138">
    <property type="entry name" value="RNase_PH"/>
    <property type="match status" value="2"/>
</dbReference>
<dbReference type="SUPFAM" id="SSF55666">
    <property type="entry name" value="Ribonuclease PH domain 2-like"/>
    <property type="match status" value="1"/>
</dbReference>
<dbReference type="GO" id="GO:0000965">
    <property type="term" value="P:mitochondrial RNA 3'-end processing"/>
    <property type="evidence" value="ECO:0007669"/>
    <property type="project" value="TreeGrafter"/>
</dbReference>
<reference evidence="8" key="1">
    <citation type="submission" date="2023-01" db="EMBL/GenBank/DDBJ databases">
        <title>Metagenome sequencing of chrysophaentin producing Chrysophaeum taylorii.</title>
        <authorList>
            <person name="Davison J."/>
            <person name="Bewley C."/>
        </authorList>
    </citation>
    <scope>NUCLEOTIDE SEQUENCE</scope>
    <source>
        <strain evidence="8">NIES-1699</strain>
    </source>
</reference>
<dbReference type="GO" id="GO:0005829">
    <property type="term" value="C:cytosol"/>
    <property type="evidence" value="ECO:0007669"/>
    <property type="project" value="TreeGrafter"/>
</dbReference>
<dbReference type="InterPro" id="IPR027408">
    <property type="entry name" value="PNPase/RNase_PH_dom_sf"/>
</dbReference>
<evidence type="ECO:0000256" key="4">
    <source>
        <dbReference type="ARBA" id="ARBA00022695"/>
    </source>
</evidence>
<dbReference type="InterPro" id="IPR036345">
    <property type="entry name" value="ExoRNase_PH_dom2_sf"/>
</dbReference>
<keyword evidence="9" id="KW-1185">Reference proteome</keyword>
<dbReference type="InterPro" id="IPR036456">
    <property type="entry name" value="PNPase_PH_RNA-bd_sf"/>
</dbReference>
<feature type="region of interest" description="Disordered" evidence="6">
    <location>
        <begin position="386"/>
        <end position="430"/>
    </location>
</feature>
<dbReference type="SUPFAM" id="SSF54791">
    <property type="entry name" value="Eukaryotic type KH-domain (KH-domain type I)"/>
    <property type="match status" value="1"/>
</dbReference>
<name>A0AAD7UG26_9STRA</name>
<evidence type="ECO:0000256" key="3">
    <source>
        <dbReference type="ARBA" id="ARBA00022679"/>
    </source>
</evidence>
<dbReference type="SMART" id="SM00316">
    <property type="entry name" value="S1"/>
    <property type="match status" value="1"/>
</dbReference>
<dbReference type="GO" id="GO:0004654">
    <property type="term" value="F:polyribonucleotide nucleotidyltransferase activity"/>
    <property type="evidence" value="ECO:0007669"/>
    <property type="project" value="UniProtKB-EC"/>
</dbReference>
<dbReference type="InterPro" id="IPR012162">
    <property type="entry name" value="PNPase"/>
</dbReference>
<dbReference type="GO" id="GO:0000958">
    <property type="term" value="P:mitochondrial mRNA catabolic process"/>
    <property type="evidence" value="ECO:0007669"/>
    <property type="project" value="TreeGrafter"/>
</dbReference>
<dbReference type="Gene3D" id="3.30.230.70">
    <property type="entry name" value="GHMP Kinase, N-terminal domain"/>
    <property type="match status" value="3"/>
</dbReference>
<dbReference type="PANTHER" id="PTHR11252:SF0">
    <property type="entry name" value="POLYRIBONUCLEOTIDE NUCLEOTIDYLTRANSFERASE 1, MITOCHONDRIAL"/>
    <property type="match status" value="1"/>
</dbReference>
<gene>
    <name evidence="8" type="ORF">CTAYLR_000380</name>
</gene>
<dbReference type="InterPro" id="IPR012340">
    <property type="entry name" value="NA-bd_OB-fold"/>
</dbReference>
<dbReference type="Gene3D" id="2.40.50.140">
    <property type="entry name" value="Nucleic acid-binding proteins"/>
    <property type="match status" value="1"/>
</dbReference>
<comment type="caution">
    <text evidence="8">The sequence shown here is derived from an EMBL/GenBank/DDBJ whole genome shotgun (WGS) entry which is preliminary data.</text>
</comment>
<feature type="domain" description="S1 motif" evidence="7">
    <location>
        <begin position="681"/>
        <end position="748"/>
    </location>
</feature>
<dbReference type="GO" id="GO:0000175">
    <property type="term" value="F:3'-5'-RNA exonuclease activity"/>
    <property type="evidence" value="ECO:0007669"/>
    <property type="project" value="TreeGrafter"/>
</dbReference>
<evidence type="ECO:0000313" key="8">
    <source>
        <dbReference type="EMBL" id="KAJ8605177.1"/>
    </source>
</evidence>
<proteinExistence type="inferred from homology"/>
<evidence type="ECO:0000256" key="5">
    <source>
        <dbReference type="ARBA" id="ARBA00022884"/>
    </source>
</evidence>
<evidence type="ECO:0000256" key="2">
    <source>
        <dbReference type="ARBA" id="ARBA00012416"/>
    </source>
</evidence>
<dbReference type="InterPro" id="IPR001247">
    <property type="entry name" value="ExoRNase_PH_dom1"/>
</dbReference>
<keyword evidence="3" id="KW-0808">Transferase</keyword>
<feature type="region of interest" description="Disordered" evidence="6">
    <location>
        <begin position="1"/>
        <end position="52"/>
    </location>
</feature>
<dbReference type="GO" id="GO:0003723">
    <property type="term" value="F:RNA binding"/>
    <property type="evidence" value="ECO:0007669"/>
    <property type="project" value="UniProtKB-KW"/>
</dbReference>
<keyword evidence="5" id="KW-0694">RNA-binding</keyword>
<dbReference type="SUPFAM" id="SSF50249">
    <property type="entry name" value="Nucleic acid-binding proteins"/>
    <property type="match status" value="1"/>
</dbReference>
<dbReference type="GO" id="GO:0005739">
    <property type="term" value="C:mitochondrion"/>
    <property type="evidence" value="ECO:0007669"/>
    <property type="project" value="TreeGrafter"/>
</dbReference>
<evidence type="ECO:0000259" key="7">
    <source>
        <dbReference type="PROSITE" id="PS50126"/>
    </source>
</evidence>
<dbReference type="EMBL" id="JAQMWT010000317">
    <property type="protein sequence ID" value="KAJ8605177.1"/>
    <property type="molecule type" value="Genomic_DNA"/>
</dbReference>
<dbReference type="Pfam" id="PF00575">
    <property type="entry name" value="S1"/>
    <property type="match status" value="1"/>
</dbReference>
<dbReference type="EC" id="2.7.7.8" evidence="2"/>
<sequence>MDQQQHHPARRRRRKERFDRDQEGGRAGGTVVFASAVWRPGDSSGGGEDDDDFVPLTVDYRHKSAASGVVPWNARRRDPARPSEAEILAARFVDRALRPRLAGRYEHFNVSTTVHSSDGVHDPVALATNAASAAVLLSGAPCVGPVGCARVGMDEEGRPSAEVGVGAGDFDLLYATGDEATGAIALELGCAPRFDDAAIGEALAVAHASAAEIAVEILKVREEGEEKNLLRFQEEEEAAAAAAEAVEASHGAAFRAFFSGSEILSKIDRGKAQAALNRAALETAREHSVDEERACKRAVEACAKRAFVFAAVREGRRVDGRHPDNIRPLAASADLLPAAHGSAQFSRGETEVMATATLDAPPRFRARAWDHATTAAWRDHQAWRRTAAHRRPARAATVVSDEDPPSALSRAFAPRRINNDDKERPRVEVDDDDARYDRRLVVHYDFPAAATGAAAQASERRAVGHGALAERAVSAVFPSFANFPYSARVAADVLASAGSSSMATVCAASLALFDAGVPLAAPVAGISIGAARGRLLVDLNGTEDHYGDMDFKIAGTASFVTAAQLDVKPPTGVTLELLGEALAASRDARSRVLDEMAACLPTPRPSPKPHAPRVETVTFDADRLVDLLGPRGRTLREIESTYRCVLDTTYDGQVLIFALDAADAADAKRHVTDLVAEVNVGDRLRGVVVEKREYGAVLKLLRNREGLLHISEFKGSPARPEQFDVGQDLDVVCVGLDPVLGNIKLSRKALDGDAVVLSTTIGDNTRARRRRRREGVARGRYA</sequence>
<evidence type="ECO:0000256" key="1">
    <source>
        <dbReference type="ARBA" id="ARBA00007404"/>
    </source>
</evidence>
<comment type="similarity">
    <text evidence="1">Belongs to the polyribonucleotide nucleotidyltransferase family.</text>
</comment>
<dbReference type="InterPro" id="IPR003029">
    <property type="entry name" value="S1_domain"/>
</dbReference>
<feature type="compositionally biased region" description="Basic and acidic residues" evidence="6">
    <location>
        <begin position="417"/>
        <end position="428"/>
    </location>
</feature>
<dbReference type="PROSITE" id="PS50126">
    <property type="entry name" value="S1"/>
    <property type="match status" value="1"/>
</dbReference>
<dbReference type="SUPFAM" id="SSF54211">
    <property type="entry name" value="Ribosomal protein S5 domain 2-like"/>
    <property type="match status" value="2"/>
</dbReference>
<evidence type="ECO:0000256" key="6">
    <source>
        <dbReference type="SAM" id="MobiDB-lite"/>
    </source>
</evidence>
<accession>A0AAD7UG26</accession>
<dbReference type="PANTHER" id="PTHR11252">
    <property type="entry name" value="POLYRIBONUCLEOTIDE NUCLEOTIDYLTRANSFERASE"/>
    <property type="match status" value="1"/>
</dbReference>
<dbReference type="CDD" id="cd02393">
    <property type="entry name" value="KH-I_PNPase"/>
    <property type="match status" value="1"/>
</dbReference>
<evidence type="ECO:0000313" key="9">
    <source>
        <dbReference type="Proteomes" id="UP001230188"/>
    </source>
</evidence>
<dbReference type="AlphaFoldDB" id="A0AAD7UG26"/>
<dbReference type="InterPro" id="IPR036612">
    <property type="entry name" value="KH_dom_type_1_sf"/>
</dbReference>
<keyword evidence="4" id="KW-0548">Nucleotidyltransferase</keyword>
<dbReference type="Gene3D" id="3.30.1370.10">
    <property type="entry name" value="K Homology domain, type 1"/>
    <property type="match status" value="1"/>
</dbReference>
<organism evidence="8 9">
    <name type="scientific">Chrysophaeum taylorii</name>
    <dbReference type="NCBI Taxonomy" id="2483200"/>
    <lineage>
        <taxon>Eukaryota</taxon>
        <taxon>Sar</taxon>
        <taxon>Stramenopiles</taxon>
        <taxon>Ochrophyta</taxon>
        <taxon>Pelagophyceae</taxon>
        <taxon>Pelagomonadales</taxon>
        <taxon>Pelagomonadaceae</taxon>
        <taxon>Chrysophaeum</taxon>
    </lineage>
</organism>
<dbReference type="Proteomes" id="UP001230188">
    <property type="component" value="Unassembled WGS sequence"/>
</dbReference>
<protein>
    <recommendedName>
        <fullName evidence="2">polyribonucleotide nucleotidyltransferase</fullName>
        <ecNumber evidence="2">2.7.7.8</ecNumber>
    </recommendedName>
</protein>